<dbReference type="AlphaFoldDB" id="A0AA88KRR5"/>
<dbReference type="InterPro" id="IPR024080">
    <property type="entry name" value="Neurolysin/TOP_N"/>
</dbReference>
<evidence type="ECO:0000256" key="6">
    <source>
        <dbReference type="ARBA" id="ARBA00022801"/>
    </source>
</evidence>
<dbReference type="FunFam" id="1.20.1050.40:FF:000001">
    <property type="entry name" value="Thimet oligopeptidase 1"/>
    <property type="match status" value="1"/>
</dbReference>
<evidence type="ECO:0000313" key="12">
    <source>
        <dbReference type="Proteomes" id="UP000816034"/>
    </source>
</evidence>
<proteinExistence type="inferred from homology"/>
<dbReference type="GO" id="GO:0005737">
    <property type="term" value="C:cytoplasm"/>
    <property type="evidence" value="ECO:0007669"/>
    <property type="project" value="UniProtKB-SubCell"/>
</dbReference>
<organism evidence="11 12">
    <name type="scientific">Naegleria lovaniensis</name>
    <name type="common">Amoeba</name>
    <dbReference type="NCBI Taxonomy" id="51637"/>
    <lineage>
        <taxon>Eukaryota</taxon>
        <taxon>Discoba</taxon>
        <taxon>Heterolobosea</taxon>
        <taxon>Tetramitia</taxon>
        <taxon>Eutetramitia</taxon>
        <taxon>Vahlkampfiidae</taxon>
        <taxon>Naegleria</taxon>
    </lineage>
</organism>
<evidence type="ECO:0000256" key="4">
    <source>
        <dbReference type="ARBA" id="ARBA00022670"/>
    </source>
</evidence>
<dbReference type="RefSeq" id="XP_044554813.1">
    <property type="nucleotide sequence ID" value="XM_044699689.1"/>
</dbReference>
<dbReference type="FunFam" id="3.40.390.10:FF:000074">
    <property type="entry name" value="Metalloprotease"/>
    <property type="match status" value="1"/>
</dbReference>
<dbReference type="Pfam" id="PF01432">
    <property type="entry name" value="Peptidase_M3"/>
    <property type="match status" value="1"/>
</dbReference>
<keyword evidence="7 9" id="KW-0862">Zinc</keyword>
<evidence type="ECO:0000313" key="11">
    <source>
        <dbReference type="EMBL" id="KAG2392919.1"/>
    </source>
</evidence>
<dbReference type="CDD" id="cd06455">
    <property type="entry name" value="M3A_TOP"/>
    <property type="match status" value="1"/>
</dbReference>
<comment type="similarity">
    <text evidence="2 9">Belongs to the peptidase M3 family.</text>
</comment>
<comment type="cofactor">
    <cofactor evidence="9">
        <name>Zn(2+)</name>
        <dbReference type="ChEBI" id="CHEBI:29105"/>
    </cofactor>
    <text evidence="9">Binds 1 zinc ion.</text>
</comment>
<evidence type="ECO:0000256" key="9">
    <source>
        <dbReference type="RuleBase" id="RU003435"/>
    </source>
</evidence>
<evidence type="ECO:0000259" key="10">
    <source>
        <dbReference type="Pfam" id="PF01432"/>
    </source>
</evidence>
<evidence type="ECO:0000256" key="1">
    <source>
        <dbReference type="ARBA" id="ARBA00004496"/>
    </source>
</evidence>
<name>A0AA88KRR5_NAELO</name>
<dbReference type="GO" id="GO:0046872">
    <property type="term" value="F:metal ion binding"/>
    <property type="evidence" value="ECO:0007669"/>
    <property type="project" value="UniProtKB-UniRule"/>
</dbReference>
<dbReference type="GO" id="GO:0004222">
    <property type="term" value="F:metalloendopeptidase activity"/>
    <property type="evidence" value="ECO:0007669"/>
    <property type="project" value="InterPro"/>
</dbReference>
<dbReference type="InterPro" id="IPR045090">
    <property type="entry name" value="Pept_M3A_M3B"/>
</dbReference>
<protein>
    <recommendedName>
        <fullName evidence="10">Peptidase M3A/M3B catalytic domain-containing protein</fullName>
    </recommendedName>
</protein>
<evidence type="ECO:0000256" key="3">
    <source>
        <dbReference type="ARBA" id="ARBA00022490"/>
    </source>
</evidence>
<dbReference type="PANTHER" id="PTHR11804:SF84">
    <property type="entry name" value="SACCHAROLYSIN"/>
    <property type="match status" value="1"/>
</dbReference>
<dbReference type="Gene3D" id="3.40.390.10">
    <property type="entry name" value="Collagenase (Catalytic Domain)"/>
    <property type="match status" value="1"/>
</dbReference>
<dbReference type="Proteomes" id="UP000816034">
    <property type="component" value="Unassembled WGS sequence"/>
</dbReference>
<evidence type="ECO:0000256" key="7">
    <source>
        <dbReference type="ARBA" id="ARBA00022833"/>
    </source>
</evidence>
<dbReference type="GO" id="GO:0006508">
    <property type="term" value="P:proteolysis"/>
    <property type="evidence" value="ECO:0007669"/>
    <property type="project" value="UniProtKB-KW"/>
</dbReference>
<sequence>MFRATRTGSQILKKNQKSLLSTIFARSSPSSAFQKRSDQQQHQDYSISHSNRPLLIERSSLQHCCNSYYNFLVRNHPQQHRSISTFVFKEDEDDEEMSELYKRNDLVFNLTAEQIEKETTALIEKSKAVHDAVANLPESERTFETVILPIAYDEAYCSIQENNLTFPSYVSPNKDVRDAGSKAEERLSEFTIEVLMREDVYKAVKYVHEKMQQEADKYDDEDKRLVKRILRDYERNGLGLPEEKRSKVKELKNTLSKLCIQFTKNIAEDKTVLTFTKEELSGVPEDVINNYKTSEEDPNKRVVTLKYPDVMPIMKYCKLEETRRKLEIARASQCQEINVPLFEQAVKIRQQIAELMGYKTHSEYVLEVNMATPDEVLTFLENLKEKLIPGGKQELQTLKELKGSDVYSWDYLYLLTKLKEEQYSVDDNLIKEYFPLDVTLNGLLSIAQETFSLRFEEVKDTPVWYEDVKLYAVFDKETDAFLGQWYIDSFPREGKYSHFAAFPLSPHFYDEHSKEHFPVSAMVCNFTKPSVETGVSLLKHDEVITLLHEFGHLCHGFLSRTKYARFSGTRVERDFVEMPSQFWENFGWEREGLKKLSSHYKTKEPLPDDLIEKMIAAKNVGVALFNLRQLFFGIFDMTCHTLKTAEEAEKLNSGELWRRLRREVTLLESPEGTNGAGSFGHLMGGYDSGYYGYLYSEVFSTDMFSVFKKTGIFNPENGKKLRRVVLERGGSKDGGDMLREFLGREPSQDAFLEDIGLLKPKH</sequence>
<dbReference type="InterPro" id="IPR001567">
    <property type="entry name" value="Pept_M3A_M3B_dom"/>
</dbReference>
<dbReference type="InterPro" id="IPR024077">
    <property type="entry name" value="Neurolysin/TOP_dom2"/>
</dbReference>
<reference evidence="11 12" key="1">
    <citation type="journal article" date="2018" name="BMC Genomics">
        <title>The genome of Naegleria lovaniensis, the basis for a comparative approach to unravel pathogenicity factors of the human pathogenic amoeba N. fowleri.</title>
        <authorList>
            <person name="Liechti N."/>
            <person name="Schurch N."/>
            <person name="Bruggmann R."/>
            <person name="Wittwer M."/>
        </authorList>
    </citation>
    <scope>NUCLEOTIDE SEQUENCE [LARGE SCALE GENOMIC DNA]</scope>
    <source>
        <strain evidence="11 12">ATCC 30569</strain>
    </source>
</reference>
<evidence type="ECO:0000256" key="8">
    <source>
        <dbReference type="ARBA" id="ARBA00023049"/>
    </source>
</evidence>
<gene>
    <name evidence="11" type="ORF">C9374_009496</name>
</gene>
<comment type="subcellular location">
    <subcellularLocation>
        <location evidence="1">Cytoplasm</location>
    </subcellularLocation>
</comment>
<keyword evidence="6 9" id="KW-0378">Hydrolase</keyword>
<keyword evidence="4 9" id="KW-0645">Protease</keyword>
<dbReference type="SUPFAM" id="SSF55486">
    <property type="entry name" value="Metalloproteases ('zincins'), catalytic domain"/>
    <property type="match status" value="1"/>
</dbReference>
<comment type="caution">
    <text evidence="11">The sequence shown here is derived from an EMBL/GenBank/DDBJ whole genome shotgun (WGS) entry which is preliminary data.</text>
</comment>
<dbReference type="InterPro" id="IPR024079">
    <property type="entry name" value="MetalloPept_cat_dom_sf"/>
</dbReference>
<accession>A0AA88KRR5</accession>
<keyword evidence="3" id="KW-0963">Cytoplasm</keyword>
<dbReference type="Gene3D" id="1.10.1370.10">
    <property type="entry name" value="Neurolysin, domain 3"/>
    <property type="match status" value="1"/>
</dbReference>
<dbReference type="Gene3D" id="1.20.1050.40">
    <property type="entry name" value="Endopeptidase. Chain P, domain 1"/>
    <property type="match status" value="1"/>
</dbReference>
<keyword evidence="8 9" id="KW-0482">Metalloprotease</keyword>
<dbReference type="GeneID" id="68101950"/>
<dbReference type="EMBL" id="PYSW02000003">
    <property type="protein sequence ID" value="KAG2392919.1"/>
    <property type="molecule type" value="Genomic_DNA"/>
</dbReference>
<dbReference type="PANTHER" id="PTHR11804">
    <property type="entry name" value="PROTEASE M3 THIMET OLIGOPEPTIDASE-RELATED"/>
    <property type="match status" value="1"/>
</dbReference>
<dbReference type="GO" id="GO:0006518">
    <property type="term" value="P:peptide metabolic process"/>
    <property type="evidence" value="ECO:0007669"/>
    <property type="project" value="TreeGrafter"/>
</dbReference>
<evidence type="ECO:0000256" key="2">
    <source>
        <dbReference type="ARBA" id="ARBA00006040"/>
    </source>
</evidence>
<keyword evidence="5 9" id="KW-0479">Metal-binding</keyword>
<feature type="domain" description="Peptidase M3A/M3B catalytic" evidence="10">
    <location>
        <begin position="313"/>
        <end position="756"/>
    </location>
</feature>
<evidence type="ECO:0000256" key="5">
    <source>
        <dbReference type="ARBA" id="ARBA00022723"/>
    </source>
</evidence>
<keyword evidence="12" id="KW-1185">Reference proteome</keyword>